<feature type="domain" description="RING-type" evidence="8">
    <location>
        <begin position="12"/>
        <end position="52"/>
    </location>
</feature>
<proteinExistence type="predicted"/>
<dbReference type="EMBL" id="VCGU01000458">
    <property type="protein sequence ID" value="TRY64386.1"/>
    <property type="molecule type" value="Genomic_DNA"/>
</dbReference>
<dbReference type="InterPro" id="IPR001841">
    <property type="entry name" value="Znf_RING"/>
</dbReference>
<dbReference type="GO" id="GO:0016925">
    <property type="term" value="P:protein sumoylation"/>
    <property type="evidence" value="ECO:0007669"/>
    <property type="project" value="TreeGrafter"/>
</dbReference>
<evidence type="ECO:0000256" key="3">
    <source>
        <dbReference type="ARBA" id="ARBA00022833"/>
    </source>
</evidence>
<evidence type="ECO:0000256" key="5">
    <source>
        <dbReference type="PROSITE-ProRule" id="PRU00175"/>
    </source>
</evidence>
<keyword evidence="10" id="KW-1185">Reference proteome</keyword>
<dbReference type="PANTHER" id="PTHR22663">
    <property type="entry name" value="RING FINGER PROTEIN NARYA-RELATED"/>
    <property type="match status" value="1"/>
</dbReference>
<keyword evidence="4" id="KW-0469">Meiosis</keyword>
<dbReference type="GO" id="GO:0000795">
    <property type="term" value="C:synaptonemal complex"/>
    <property type="evidence" value="ECO:0007669"/>
    <property type="project" value="InterPro"/>
</dbReference>
<comment type="caution">
    <text evidence="9">The sequence shown here is derived from an EMBL/GenBank/DDBJ whole genome shotgun (WGS) entry which is preliminary data.</text>
</comment>
<dbReference type="GO" id="GO:0007131">
    <property type="term" value="P:reciprocal meiotic recombination"/>
    <property type="evidence" value="ECO:0007669"/>
    <property type="project" value="InterPro"/>
</dbReference>
<dbReference type="PANTHER" id="PTHR22663:SF17">
    <property type="entry name" value="RING FINGER PROTEIN NARYA-RELATED"/>
    <property type="match status" value="1"/>
</dbReference>
<evidence type="ECO:0000256" key="6">
    <source>
        <dbReference type="SAM" id="Coils"/>
    </source>
</evidence>
<dbReference type="InterPro" id="IPR042123">
    <property type="entry name" value="Zip3/RNF212-like"/>
</dbReference>
<name>A0A553NG09_TIGCA</name>
<protein>
    <recommendedName>
        <fullName evidence="8">RING-type domain-containing protein</fullName>
    </recommendedName>
</protein>
<dbReference type="GO" id="GO:0008270">
    <property type="term" value="F:zinc ion binding"/>
    <property type="evidence" value="ECO:0007669"/>
    <property type="project" value="UniProtKB-KW"/>
</dbReference>
<dbReference type="PROSITE" id="PS50089">
    <property type="entry name" value="ZF_RING_2"/>
    <property type="match status" value="1"/>
</dbReference>
<keyword evidence="2 5" id="KW-0863">Zinc-finger</keyword>
<keyword evidence="3" id="KW-0862">Zinc</keyword>
<evidence type="ECO:0000259" key="8">
    <source>
        <dbReference type="PROSITE" id="PS50089"/>
    </source>
</evidence>
<dbReference type="STRING" id="6832.A0A553NG09"/>
<organism evidence="9 10">
    <name type="scientific">Tigriopus californicus</name>
    <name type="common">Marine copepod</name>
    <dbReference type="NCBI Taxonomy" id="6832"/>
    <lineage>
        <taxon>Eukaryota</taxon>
        <taxon>Metazoa</taxon>
        <taxon>Ecdysozoa</taxon>
        <taxon>Arthropoda</taxon>
        <taxon>Crustacea</taxon>
        <taxon>Multicrustacea</taxon>
        <taxon>Hexanauplia</taxon>
        <taxon>Copepoda</taxon>
        <taxon>Harpacticoida</taxon>
        <taxon>Harpacticidae</taxon>
        <taxon>Tigriopus</taxon>
    </lineage>
</organism>
<sequence>MASSMGEYWIHCNHCLTGSTRQSQIFLSNCGHLYCGPCAKKSDRSQKCLLCSASPIQFLEIGSNLPPHIQNYFHNILNELKSLYQVQEFQKRQQKNLISKLVRKTRQKEQEIRHLQHENKACSKKIEDMKAKMAQLERYNSQIHPSPAPNPTRGCPKPFDFKPHPFQSPNYNFQPFDKVASSALPSHDGRHSLNSSRSGHRKHTPTLMKPGRLTLPRNETPSRELKLNQGGIHTRLGNPVQNFFAQSRHPVSKNVFKAPSRSKDPNMFQKVSGWLNNIQT</sequence>
<dbReference type="SUPFAM" id="SSF57850">
    <property type="entry name" value="RING/U-box"/>
    <property type="match status" value="1"/>
</dbReference>
<feature type="region of interest" description="Disordered" evidence="7">
    <location>
        <begin position="181"/>
        <end position="221"/>
    </location>
</feature>
<evidence type="ECO:0000256" key="7">
    <source>
        <dbReference type="SAM" id="MobiDB-lite"/>
    </source>
</evidence>
<evidence type="ECO:0000256" key="1">
    <source>
        <dbReference type="ARBA" id="ARBA00022723"/>
    </source>
</evidence>
<dbReference type="SMART" id="SM00184">
    <property type="entry name" value="RING"/>
    <property type="match status" value="1"/>
</dbReference>
<feature type="coiled-coil region" evidence="6">
    <location>
        <begin position="98"/>
        <end position="139"/>
    </location>
</feature>
<dbReference type="InterPro" id="IPR017907">
    <property type="entry name" value="Znf_RING_CS"/>
</dbReference>
<evidence type="ECO:0000256" key="2">
    <source>
        <dbReference type="ARBA" id="ARBA00022771"/>
    </source>
</evidence>
<keyword evidence="1" id="KW-0479">Metal-binding</keyword>
<dbReference type="AlphaFoldDB" id="A0A553NG09"/>
<accession>A0A553NG09</accession>
<dbReference type="GO" id="GO:0007129">
    <property type="term" value="P:homologous chromosome pairing at meiosis"/>
    <property type="evidence" value="ECO:0007669"/>
    <property type="project" value="TreeGrafter"/>
</dbReference>
<dbReference type="Proteomes" id="UP000318571">
    <property type="component" value="Chromosome 10"/>
</dbReference>
<evidence type="ECO:0000256" key="4">
    <source>
        <dbReference type="ARBA" id="ARBA00023254"/>
    </source>
</evidence>
<keyword evidence="6" id="KW-0175">Coiled coil</keyword>
<evidence type="ECO:0000313" key="9">
    <source>
        <dbReference type="EMBL" id="TRY64386.1"/>
    </source>
</evidence>
<dbReference type="OMA" id="RSSSMEC"/>
<reference evidence="9 10" key="1">
    <citation type="journal article" date="2018" name="Nat. Ecol. Evol.">
        <title>Genomic signatures of mitonuclear coevolution across populations of Tigriopus californicus.</title>
        <authorList>
            <person name="Barreto F.S."/>
            <person name="Watson E.T."/>
            <person name="Lima T.G."/>
            <person name="Willett C.S."/>
            <person name="Edmands S."/>
            <person name="Li W."/>
            <person name="Burton R.S."/>
        </authorList>
    </citation>
    <scope>NUCLEOTIDE SEQUENCE [LARGE SCALE GENOMIC DNA]</scope>
    <source>
        <strain evidence="9 10">San Diego</strain>
    </source>
</reference>
<dbReference type="Pfam" id="PF14634">
    <property type="entry name" value="zf-RING_5"/>
    <property type="match status" value="1"/>
</dbReference>
<evidence type="ECO:0000313" key="10">
    <source>
        <dbReference type="Proteomes" id="UP000318571"/>
    </source>
</evidence>
<dbReference type="PROSITE" id="PS00518">
    <property type="entry name" value="ZF_RING_1"/>
    <property type="match status" value="1"/>
</dbReference>
<dbReference type="OrthoDB" id="2535391at2759"/>
<dbReference type="GO" id="GO:0019789">
    <property type="term" value="F:SUMO transferase activity"/>
    <property type="evidence" value="ECO:0007669"/>
    <property type="project" value="InterPro"/>
</dbReference>
<gene>
    <name evidence="9" type="ORF">TCAL_02635</name>
</gene>